<gene>
    <name evidence="2" type="ORF">BHM03_00018198</name>
</gene>
<evidence type="ECO:0000313" key="2">
    <source>
        <dbReference type="EMBL" id="RZR72876.1"/>
    </source>
</evidence>
<dbReference type="Proteomes" id="UP000290560">
    <property type="component" value="Unassembled WGS sequence"/>
</dbReference>
<accession>A0A445MFA3</accession>
<proteinExistence type="predicted"/>
<protein>
    <submittedName>
        <fullName evidence="2">Uncharacterized protein</fullName>
    </submittedName>
</protein>
<organism evidence="2">
    <name type="scientific">Ensete ventricosum</name>
    <name type="common">Abyssinian banana</name>
    <name type="synonym">Musa ensete</name>
    <dbReference type="NCBI Taxonomy" id="4639"/>
    <lineage>
        <taxon>Eukaryota</taxon>
        <taxon>Viridiplantae</taxon>
        <taxon>Streptophyta</taxon>
        <taxon>Embryophyta</taxon>
        <taxon>Tracheophyta</taxon>
        <taxon>Spermatophyta</taxon>
        <taxon>Magnoliopsida</taxon>
        <taxon>Liliopsida</taxon>
        <taxon>Zingiberales</taxon>
        <taxon>Musaceae</taxon>
        <taxon>Ensete</taxon>
    </lineage>
</organism>
<reference evidence="2" key="1">
    <citation type="journal article" date="2018" name="Data Brief">
        <title>Genome sequence data from 17 accessions of Ensete ventricosum, a staple food crop for millions in Ethiopia.</title>
        <authorList>
            <person name="Yemataw Z."/>
            <person name="Muzemil S."/>
            <person name="Ambachew D."/>
            <person name="Tripathi L."/>
            <person name="Tesfaye K."/>
            <person name="Chala A."/>
            <person name="Farbos A."/>
            <person name="O'Neill P."/>
            <person name="Moore K."/>
            <person name="Grant M."/>
            <person name="Studholme D.J."/>
        </authorList>
    </citation>
    <scope>NUCLEOTIDE SEQUENCE [LARGE SCALE GENOMIC DNA]</scope>
    <source>
        <tissue evidence="2">Leaf</tissue>
    </source>
</reference>
<name>A0A445MFA3_ENSVE</name>
<feature type="region of interest" description="Disordered" evidence="1">
    <location>
        <begin position="106"/>
        <end position="131"/>
    </location>
</feature>
<dbReference type="AlphaFoldDB" id="A0A445MFA3"/>
<evidence type="ECO:0000256" key="1">
    <source>
        <dbReference type="SAM" id="MobiDB-lite"/>
    </source>
</evidence>
<sequence length="229" mass="26408">MTPGSHPQSYIPRLMRSQQRHSAYPISFDTCTDKEPLAQFTSRFVVEIRAVPDARPSLVIQAFLMGLQPSKLLWSLAEKSSTMLLEMMQMANHYIAVETLMASKNKKQKCPRAEQSRGSTSGPSRQRVDGPYLHVSRPPPAPLNSTHTEIFLQIREKGLLAPPNPIKTCPEDRDREYNHDTEEYRDLKNQIEDLIRQGHLGRYVRDQRINLERCLDKNHRPRPTEPIEK</sequence>
<dbReference type="EMBL" id="KV875772">
    <property type="protein sequence ID" value="RZR72876.1"/>
    <property type="molecule type" value="Genomic_DNA"/>
</dbReference>